<keyword evidence="1" id="KW-1133">Transmembrane helix</keyword>
<name>A0A8S5MVK2_9CAUD</name>
<protein>
    <submittedName>
        <fullName evidence="2">Uncharacterized protein</fullName>
    </submittedName>
</protein>
<evidence type="ECO:0000256" key="1">
    <source>
        <dbReference type="SAM" id="Phobius"/>
    </source>
</evidence>
<organism evidence="2">
    <name type="scientific">Caudovirales sp. ctUL28</name>
    <dbReference type="NCBI Taxonomy" id="2826778"/>
    <lineage>
        <taxon>Viruses</taxon>
        <taxon>Duplodnaviria</taxon>
        <taxon>Heunggongvirae</taxon>
        <taxon>Uroviricota</taxon>
        <taxon>Caudoviricetes</taxon>
    </lineage>
</organism>
<sequence>MPIILLIAVLSVISAIYHPFGPYMFLIIFALATYAALKSESWIIRIGSAFFFFLAIGTALS</sequence>
<keyword evidence="1" id="KW-0812">Transmembrane</keyword>
<accession>A0A8S5MVK2</accession>
<keyword evidence="1" id="KW-0472">Membrane</keyword>
<dbReference type="EMBL" id="BK014996">
    <property type="protein sequence ID" value="DAD86228.1"/>
    <property type="molecule type" value="Genomic_DNA"/>
</dbReference>
<feature type="transmembrane region" description="Helical" evidence="1">
    <location>
        <begin position="42"/>
        <end position="60"/>
    </location>
</feature>
<evidence type="ECO:0000313" key="2">
    <source>
        <dbReference type="EMBL" id="DAD86228.1"/>
    </source>
</evidence>
<proteinExistence type="predicted"/>
<reference evidence="2" key="1">
    <citation type="journal article" date="2021" name="Proc. Natl. Acad. Sci. U.S.A.">
        <title>A Catalog of Tens of Thousands of Viruses from Human Metagenomes Reveals Hidden Associations with Chronic Diseases.</title>
        <authorList>
            <person name="Tisza M.J."/>
            <person name="Buck C.B."/>
        </authorList>
    </citation>
    <scope>NUCLEOTIDE SEQUENCE</scope>
    <source>
        <strain evidence="2">CtUL28</strain>
    </source>
</reference>